<reference evidence="10 11" key="1">
    <citation type="journal article" date="2002" name="DNA Res.">
        <title>Complete genome structure of the thermophilic cyanobacterium Thermosynechococcus elongatus BP-1.</title>
        <authorList>
            <person name="Nakamura Y."/>
            <person name="Kaneko T."/>
            <person name="Sato S."/>
            <person name="Ikeuchi M."/>
            <person name="Katoh H."/>
            <person name="Sasamoto S."/>
            <person name="Watanabe A."/>
            <person name="Iriguchi M."/>
            <person name="Kawashima K."/>
            <person name="Kimura T."/>
            <person name="Kishida Y."/>
            <person name="Kiyokawa C."/>
            <person name="Kohara M."/>
            <person name="Matsumoto M."/>
            <person name="Matsuno A."/>
            <person name="Nakazaki N."/>
            <person name="Shimpo S."/>
            <person name="Sugimoto M."/>
            <person name="Takeuchi C."/>
            <person name="Yamada M."/>
            <person name="Tabata S."/>
        </authorList>
    </citation>
    <scope>NUCLEOTIDE SEQUENCE [LARGE SCALE GENOMIC DNA]</scope>
    <source>
        <strain evidence="11">IAM M-273 / NIES-2133 / BP-1</strain>
    </source>
</reference>
<evidence type="ECO:0000313" key="10">
    <source>
        <dbReference type="EMBL" id="BAC07932.1"/>
    </source>
</evidence>
<dbReference type="Gene3D" id="1.25.40.10">
    <property type="entry name" value="Tetratricopeptide repeat domain"/>
    <property type="match status" value="1"/>
</dbReference>
<keyword evidence="4" id="KW-0328">Glycosyltransferase</keyword>
<evidence type="ECO:0000313" key="11">
    <source>
        <dbReference type="Proteomes" id="UP000000440"/>
    </source>
</evidence>
<dbReference type="Gene3D" id="3.40.50.2000">
    <property type="entry name" value="Glycogen Phosphorylase B"/>
    <property type="match status" value="1"/>
</dbReference>
<evidence type="ECO:0000259" key="9">
    <source>
        <dbReference type="Pfam" id="PF13844"/>
    </source>
</evidence>
<dbReference type="PROSITE" id="PS50005">
    <property type="entry name" value="TPR"/>
    <property type="match status" value="1"/>
</dbReference>
<dbReference type="InterPro" id="IPR019734">
    <property type="entry name" value="TPR_rpt"/>
</dbReference>
<evidence type="ECO:0000256" key="8">
    <source>
        <dbReference type="PROSITE-ProRule" id="PRU00339"/>
    </source>
</evidence>
<comment type="similarity">
    <text evidence="2">Belongs to the glycosyltransferase 41 family. O-GlcNAc transferase subfamily.</text>
</comment>
<name>Q8DLU6_THEVB</name>
<feature type="repeat" description="TPR" evidence="8">
    <location>
        <begin position="55"/>
        <end position="88"/>
    </location>
</feature>
<keyword evidence="5" id="KW-0808">Transferase</keyword>
<gene>
    <name evidence="10" type="ordered locus">tll0380</name>
</gene>
<organism evidence="10 11">
    <name type="scientific">Thermosynechococcus vestitus (strain NIES-2133 / IAM M-273 / BP-1)</name>
    <dbReference type="NCBI Taxonomy" id="197221"/>
    <lineage>
        <taxon>Bacteria</taxon>
        <taxon>Bacillati</taxon>
        <taxon>Cyanobacteriota</taxon>
        <taxon>Cyanophyceae</taxon>
        <taxon>Acaryochloridales</taxon>
        <taxon>Thermosynechococcaceae</taxon>
        <taxon>Thermosynechococcus</taxon>
    </lineage>
</organism>
<dbReference type="PANTHER" id="PTHR44835">
    <property type="entry name" value="UDP-N-ACETYLGLUCOSAMINE--PEPTIDE N-ACETYLGLUCOSAMINYLTRANSFERASE SPINDLY-RELATED"/>
    <property type="match status" value="1"/>
</dbReference>
<dbReference type="AlphaFoldDB" id="Q8DLU6"/>
<accession>Q8DLU6</accession>
<evidence type="ECO:0000256" key="2">
    <source>
        <dbReference type="ARBA" id="ARBA00005386"/>
    </source>
</evidence>
<dbReference type="STRING" id="197221.gene:10746968"/>
<dbReference type="RefSeq" id="WP_011056235.1">
    <property type="nucleotide sequence ID" value="NC_004113.1"/>
</dbReference>
<keyword evidence="11" id="KW-1185">Reference proteome</keyword>
<protein>
    <recommendedName>
        <fullName evidence="3">protein O-GlcNAc transferase</fullName>
        <ecNumber evidence="3">2.4.1.255</ecNumber>
    </recommendedName>
</protein>
<keyword evidence="7 8" id="KW-0802">TPR repeat</keyword>
<evidence type="ECO:0000256" key="6">
    <source>
        <dbReference type="ARBA" id="ARBA00022737"/>
    </source>
</evidence>
<dbReference type="InterPro" id="IPR029489">
    <property type="entry name" value="OGT/SEC/SPY_C"/>
</dbReference>
<dbReference type="KEGG" id="tel:tll0380"/>
<dbReference type="Proteomes" id="UP000000440">
    <property type="component" value="Chromosome"/>
</dbReference>
<dbReference type="Gene3D" id="3.40.50.11380">
    <property type="match status" value="1"/>
</dbReference>
<evidence type="ECO:0000256" key="4">
    <source>
        <dbReference type="ARBA" id="ARBA00022676"/>
    </source>
</evidence>
<evidence type="ECO:0000256" key="7">
    <source>
        <dbReference type="ARBA" id="ARBA00022803"/>
    </source>
</evidence>
<feature type="domain" description="O-GlcNAc transferase C-terminal" evidence="9">
    <location>
        <begin position="150"/>
        <end position="337"/>
    </location>
</feature>
<dbReference type="SMART" id="SM00028">
    <property type="entry name" value="TPR"/>
    <property type="match status" value="2"/>
</dbReference>
<comment type="pathway">
    <text evidence="1">Protein modification; protein glycosylation.</text>
</comment>
<dbReference type="PANTHER" id="PTHR44835:SF1">
    <property type="entry name" value="PROTEIN O-GLCNAC TRANSFERASE"/>
    <property type="match status" value="1"/>
</dbReference>
<dbReference type="InterPro" id="IPR051939">
    <property type="entry name" value="Glycosyltr_41/O-GlcNAc_trsf"/>
</dbReference>
<dbReference type="GO" id="GO:0097363">
    <property type="term" value="F:protein O-acetylglucosaminyltransferase activity"/>
    <property type="evidence" value="ECO:0007669"/>
    <property type="project" value="UniProtKB-EC"/>
</dbReference>
<sequence length="565" mass="65613">MGCIEEFIQQTAEQKTHPAFVQGWQKLALNKWKDKNHQAAISALNHALAIDSNLAESWYRLALLSAADSDLQQRLRAYEKAIELRPDWQIGIDFLKSLSYLLYVYKDVEELNECRQKIRESISDFYQRFQSFPLDQKKYLYQWLGNVGTFLLPYQGDETRDLQQKYGQIVHEIMMSMIPSASERPPMPAVKANEPLRIGLVCGHFFEHTVWKLMLHGWLKHLDREKFQLYGYYVQDWGDRCTEQAKTYCHRFVMGSKSPQEWFEQIRADQLHLVIFPELGMDLQLIQIAALRLAPIQCMSWGHPDTSGLPTIDYFLSSELMEPADGQKYYAEKLIRLKNLGIAFSPMPPDSRSPITREEFGLKSDAVIYGCLQSVFKYLPQFDHIYPEIAAAVGNCQFVFITHFMTKKSRRRFEQRLERAFAAKNLDYREYCFFSRPLNFYGFTSMLHCLDIFLDSLEWSGGNSTLEALYYAQVPMVTTPGRFMRGRHTAAILTLLEIPELIAPDASAYVQKAIELGQHADYRQWIRAKIQNNLPKVFEDQAGVRSLEEFIWAVVQEFATSGRLL</sequence>
<keyword evidence="6" id="KW-0677">Repeat</keyword>
<dbReference type="EMBL" id="BA000039">
    <property type="protein sequence ID" value="BAC07932.1"/>
    <property type="molecule type" value="Genomic_DNA"/>
</dbReference>
<dbReference type="SUPFAM" id="SSF48452">
    <property type="entry name" value="TPR-like"/>
    <property type="match status" value="1"/>
</dbReference>
<evidence type="ECO:0000256" key="3">
    <source>
        <dbReference type="ARBA" id="ARBA00011970"/>
    </source>
</evidence>
<dbReference type="eggNOG" id="COG0457">
    <property type="taxonomic scope" value="Bacteria"/>
</dbReference>
<feature type="domain" description="O-GlcNAc transferase C-terminal" evidence="9">
    <location>
        <begin position="356"/>
        <end position="532"/>
    </location>
</feature>
<proteinExistence type="inferred from homology"/>
<dbReference type="SMR" id="Q8DLU6"/>
<dbReference type="eggNOG" id="COG3914">
    <property type="taxonomic scope" value="Bacteria"/>
</dbReference>
<dbReference type="Pfam" id="PF13844">
    <property type="entry name" value="Glyco_transf_41"/>
    <property type="match status" value="2"/>
</dbReference>
<dbReference type="EC" id="2.4.1.255" evidence="3"/>
<dbReference type="EnsemblBacteria" id="BAC07932">
    <property type="protein sequence ID" value="BAC07932"/>
    <property type="gene ID" value="BAC07932"/>
</dbReference>
<dbReference type="CAZy" id="GT41">
    <property type="family name" value="Glycosyltransferase Family 41"/>
</dbReference>
<dbReference type="InterPro" id="IPR011990">
    <property type="entry name" value="TPR-like_helical_dom_sf"/>
</dbReference>
<evidence type="ECO:0000256" key="1">
    <source>
        <dbReference type="ARBA" id="ARBA00004922"/>
    </source>
</evidence>
<evidence type="ECO:0000256" key="5">
    <source>
        <dbReference type="ARBA" id="ARBA00022679"/>
    </source>
</evidence>